<organism evidence="1 2">
    <name type="scientific">Desmophyllum pertusum</name>
    <dbReference type="NCBI Taxonomy" id="174260"/>
    <lineage>
        <taxon>Eukaryota</taxon>
        <taxon>Metazoa</taxon>
        <taxon>Cnidaria</taxon>
        <taxon>Anthozoa</taxon>
        <taxon>Hexacorallia</taxon>
        <taxon>Scleractinia</taxon>
        <taxon>Caryophylliina</taxon>
        <taxon>Caryophylliidae</taxon>
        <taxon>Desmophyllum</taxon>
    </lineage>
</organism>
<keyword evidence="2" id="KW-1185">Reference proteome</keyword>
<protein>
    <submittedName>
        <fullName evidence="1">Uncharacterized protein</fullName>
    </submittedName>
</protein>
<reference evidence="1" key="1">
    <citation type="submission" date="2023-01" db="EMBL/GenBank/DDBJ databases">
        <title>Genome assembly of the deep-sea coral Lophelia pertusa.</title>
        <authorList>
            <person name="Herrera S."/>
            <person name="Cordes E."/>
        </authorList>
    </citation>
    <scope>NUCLEOTIDE SEQUENCE</scope>
    <source>
        <strain evidence="1">USNM1676648</strain>
        <tissue evidence="1">Polyp</tissue>
    </source>
</reference>
<gene>
    <name evidence="1" type="ORF">OS493_007639</name>
</gene>
<comment type="caution">
    <text evidence="1">The sequence shown here is derived from an EMBL/GenBank/DDBJ whole genome shotgun (WGS) entry which is preliminary data.</text>
</comment>
<dbReference type="EMBL" id="MU827304">
    <property type="protein sequence ID" value="KAJ7365003.1"/>
    <property type="molecule type" value="Genomic_DNA"/>
</dbReference>
<sequence>MTHHSHPQAHAVSHDSYVRNRFPTILYYVKGHCRGDFVAFFGQNGAKIMTTYLLSSTNCAENTQNTIDQGNPVSQDKSYSSRKLESRWTLHNRRNYVYV</sequence>
<evidence type="ECO:0000313" key="1">
    <source>
        <dbReference type="EMBL" id="KAJ7365003.1"/>
    </source>
</evidence>
<evidence type="ECO:0000313" key="2">
    <source>
        <dbReference type="Proteomes" id="UP001163046"/>
    </source>
</evidence>
<dbReference type="AlphaFoldDB" id="A0A9W9YUE8"/>
<accession>A0A9W9YUE8</accession>
<name>A0A9W9YUE8_9CNID</name>
<proteinExistence type="predicted"/>
<dbReference type="Proteomes" id="UP001163046">
    <property type="component" value="Unassembled WGS sequence"/>
</dbReference>